<evidence type="ECO:0000313" key="9">
    <source>
        <dbReference type="EMBL" id="RDW65807.1"/>
    </source>
</evidence>
<evidence type="ECO:0000256" key="1">
    <source>
        <dbReference type="ARBA" id="ARBA00001971"/>
    </source>
</evidence>
<proteinExistence type="inferred from homology"/>
<organism evidence="9 10">
    <name type="scientific">Aspergillus mulundensis</name>
    <dbReference type="NCBI Taxonomy" id="1810919"/>
    <lineage>
        <taxon>Eukaryota</taxon>
        <taxon>Fungi</taxon>
        <taxon>Dikarya</taxon>
        <taxon>Ascomycota</taxon>
        <taxon>Pezizomycotina</taxon>
        <taxon>Eurotiomycetes</taxon>
        <taxon>Eurotiomycetidae</taxon>
        <taxon>Eurotiales</taxon>
        <taxon>Aspergillaceae</taxon>
        <taxon>Aspergillus</taxon>
        <taxon>Aspergillus subgen. Nidulantes</taxon>
    </lineage>
</organism>
<dbReference type="OrthoDB" id="3945418at2759"/>
<keyword evidence="6" id="KW-0408">Iron</keyword>
<dbReference type="STRING" id="1810919.A0A3D8QVK4"/>
<keyword evidence="8" id="KW-1133">Transmembrane helix</keyword>
<keyword evidence="4" id="KW-0479">Metal-binding</keyword>
<keyword evidence="8" id="KW-0812">Transmembrane</keyword>
<sequence>MEILMLVAYLAAGTALYGVILAIYRITLHPLARFPGPKLAAATGWYEFYYDVIRIGTFVYKVEEMHKQYGPIVRINPHEIVIDDADFYNQIYNTRPAEKWTLQIAGVGIDGKLLYRVREFKELTCSLQARTSRPGAMNCTGTAANHSIPSSHAWALTALSLRSSTTLK</sequence>
<dbReference type="AlphaFoldDB" id="A0A3D8QVK4"/>
<evidence type="ECO:0000256" key="3">
    <source>
        <dbReference type="ARBA" id="ARBA00022617"/>
    </source>
</evidence>
<dbReference type="SUPFAM" id="SSF48264">
    <property type="entry name" value="Cytochrome P450"/>
    <property type="match status" value="1"/>
</dbReference>
<dbReference type="Proteomes" id="UP000256690">
    <property type="component" value="Unassembled WGS sequence"/>
</dbReference>
<keyword evidence="3" id="KW-0349">Heme</keyword>
<dbReference type="InterPro" id="IPR050121">
    <property type="entry name" value="Cytochrome_P450_monoxygenase"/>
</dbReference>
<reference evidence="9 10" key="1">
    <citation type="journal article" date="2018" name="IMA Fungus">
        <title>IMA Genome-F 9: Draft genome sequence of Annulohypoxylon stygium, Aspergillus mulundensis, Berkeleyomyces basicola (syn. Thielaviopsis basicola), Ceratocystis smalleyi, two Cercospora beticola strains, Coleophoma cylindrospora, Fusarium fracticaudum, Phialophora cf. hyalina, and Morchella septimelata.</title>
        <authorList>
            <person name="Wingfield B.D."/>
            <person name="Bills G.F."/>
            <person name="Dong Y."/>
            <person name="Huang W."/>
            <person name="Nel W.J."/>
            <person name="Swalarsk-Parry B.S."/>
            <person name="Vaghefi N."/>
            <person name="Wilken P.M."/>
            <person name="An Z."/>
            <person name="de Beer Z.W."/>
            <person name="De Vos L."/>
            <person name="Chen L."/>
            <person name="Duong T.A."/>
            <person name="Gao Y."/>
            <person name="Hammerbacher A."/>
            <person name="Kikkert J.R."/>
            <person name="Li Y."/>
            <person name="Li H."/>
            <person name="Li K."/>
            <person name="Li Q."/>
            <person name="Liu X."/>
            <person name="Ma X."/>
            <person name="Naidoo K."/>
            <person name="Pethybridge S.J."/>
            <person name="Sun J."/>
            <person name="Steenkamp E.T."/>
            <person name="van der Nest M.A."/>
            <person name="van Wyk S."/>
            <person name="Wingfield M.J."/>
            <person name="Xiong C."/>
            <person name="Yue Q."/>
            <person name="Zhang X."/>
        </authorList>
    </citation>
    <scope>NUCLEOTIDE SEQUENCE [LARGE SCALE GENOMIC DNA]</scope>
    <source>
        <strain evidence="9 10">DSM 5745</strain>
    </source>
</reference>
<evidence type="ECO:0000256" key="4">
    <source>
        <dbReference type="ARBA" id="ARBA00022723"/>
    </source>
</evidence>
<dbReference type="GO" id="GO:0020037">
    <property type="term" value="F:heme binding"/>
    <property type="evidence" value="ECO:0007669"/>
    <property type="project" value="InterPro"/>
</dbReference>
<dbReference type="PANTHER" id="PTHR24305">
    <property type="entry name" value="CYTOCHROME P450"/>
    <property type="match status" value="1"/>
</dbReference>
<gene>
    <name evidence="9" type="ORF">DSM5745_09546</name>
</gene>
<dbReference type="EMBL" id="PVWQ01000013">
    <property type="protein sequence ID" value="RDW65807.1"/>
    <property type="molecule type" value="Genomic_DNA"/>
</dbReference>
<evidence type="ECO:0000256" key="5">
    <source>
        <dbReference type="ARBA" id="ARBA00023002"/>
    </source>
</evidence>
<protein>
    <recommendedName>
        <fullName evidence="11">Cytochrome P450</fullName>
    </recommendedName>
</protein>
<comment type="cofactor">
    <cofactor evidence="1">
        <name>heme</name>
        <dbReference type="ChEBI" id="CHEBI:30413"/>
    </cofactor>
</comment>
<dbReference type="GO" id="GO:0004497">
    <property type="term" value="F:monooxygenase activity"/>
    <property type="evidence" value="ECO:0007669"/>
    <property type="project" value="UniProtKB-KW"/>
</dbReference>
<dbReference type="RefSeq" id="XP_026599910.1">
    <property type="nucleotide sequence ID" value="XM_026751562.1"/>
</dbReference>
<comment type="similarity">
    <text evidence="2">Belongs to the cytochrome P450 family.</text>
</comment>
<dbReference type="InterPro" id="IPR036396">
    <property type="entry name" value="Cyt_P450_sf"/>
</dbReference>
<dbReference type="GeneID" id="38119916"/>
<comment type="caution">
    <text evidence="9">The sequence shown here is derived from an EMBL/GenBank/DDBJ whole genome shotgun (WGS) entry which is preliminary data.</text>
</comment>
<feature type="transmembrane region" description="Helical" evidence="8">
    <location>
        <begin position="6"/>
        <end position="24"/>
    </location>
</feature>
<keyword evidence="5" id="KW-0560">Oxidoreductase</keyword>
<dbReference type="Gene3D" id="1.10.630.10">
    <property type="entry name" value="Cytochrome P450"/>
    <property type="match status" value="1"/>
</dbReference>
<accession>A0A3D8QVK4</accession>
<dbReference type="GO" id="GO:0005506">
    <property type="term" value="F:iron ion binding"/>
    <property type="evidence" value="ECO:0007669"/>
    <property type="project" value="InterPro"/>
</dbReference>
<dbReference type="PANTHER" id="PTHR24305:SF157">
    <property type="entry name" value="N-ACETYLTRYPTOPHAN 6-HYDROXYLASE IVOC-RELATED"/>
    <property type="match status" value="1"/>
</dbReference>
<evidence type="ECO:0000313" key="10">
    <source>
        <dbReference type="Proteomes" id="UP000256690"/>
    </source>
</evidence>
<evidence type="ECO:0000256" key="2">
    <source>
        <dbReference type="ARBA" id="ARBA00010617"/>
    </source>
</evidence>
<keyword evidence="10" id="KW-1185">Reference proteome</keyword>
<evidence type="ECO:0000256" key="7">
    <source>
        <dbReference type="ARBA" id="ARBA00023033"/>
    </source>
</evidence>
<keyword evidence="8" id="KW-0472">Membrane</keyword>
<dbReference type="GO" id="GO:0044550">
    <property type="term" value="P:secondary metabolite biosynthetic process"/>
    <property type="evidence" value="ECO:0007669"/>
    <property type="project" value="UniProtKB-ARBA"/>
</dbReference>
<keyword evidence="7" id="KW-0503">Monooxygenase</keyword>
<evidence type="ECO:0000256" key="8">
    <source>
        <dbReference type="SAM" id="Phobius"/>
    </source>
</evidence>
<evidence type="ECO:0000256" key="6">
    <source>
        <dbReference type="ARBA" id="ARBA00023004"/>
    </source>
</evidence>
<name>A0A3D8QVK4_9EURO</name>
<dbReference type="GO" id="GO:0016705">
    <property type="term" value="F:oxidoreductase activity, acting on paired donors, with incorporation or reduction of molecular oxygen"/>
    <property type="evidence" value="ECO:0007669"/>
    <property type="project" value="InterPro"/>
</dbReference>
<evidence type="ECO:0008006" key="11">
    <source>
        <dbReference type="Google" id="ProtNLM"/>
    </source>
</evidence>